<comment type="subcellular location">
    <subcellularLocation>
        <location evidence="1">Membrane</location>
        <topology evidence="1">Multi-pass membrane protein</topology>
    </subcellularLocation>
</comment>
<feature type="transmembrane region" description="Helical" evidence="5">
    <location>
        <begin position="104"/>
        <end position="128"/>
    </location>
</feature>
<dbReference type="OrthoDB" id="430821at2759"/>
<evidence type="ECO:0000256" key="3">
    <source>
        <dbReference type="ARBA" id="ARBA00022989"/>
    </source>
</evidence>
<proteinExistence type="predicted"/>
<dbReference type="EMBL" id="KN749610">
    <property type="protein sequence ID" value="KIH50469.1"/>
    <property type="molecule type" value="Genomic_DNA"/>
</dbReference>
<sequence length="229" mass="25188">MRLLASTGRFLSRIGSTRSYEMGSSPVARRRSPASTYQIVRRPTTTGAFHSLDKIIIEDSHAALEIAARLTREEQSLLREALEDLAARQDLQGSVPMTEDQTRALFLVNSLPFIGFGFLDNVIMIVAGEYIDHQLGAMLCLSTMAAAALGNLISDVAGVGLAHYVESMFHKIGLKHPVLTSEQLESSRARWTTHSARAVGLTIGCLVGMFPLLFFNNDKEEKNEEPPQK</sequence>
<feature type="transmembrane region" description="Helical" evidence="5">
    <location>
        <begin position="198"/>
        <end position="215"/>
    </location>
</feature>
<dbReference type="GO" id="GO:0005739">
    <property type="term" value="C:mitochondrion"/>
    <property type="evidence" value="ECO:0007669"/>
    <property type="project" value="TreeGrafter"/>
</dbReference>
<dbReference type="InterPro" id="IPR019537">
    <property type="entry name" value="TMEM65"/>
</dbReference>
<protein>
    <recommendedName>
        <fullName evidence="8">Transmembrane protein 65</fullName>
    </recommendedName>
</protein>
<evidence type="ECO:0000256" key="2">
    <source>
        <dbReference type="ARBA" id="ARBA00022692"/>
    </source>
</evidence>
<reference evidence="6 7" key="1">
    <citation type="submission" date="2013-12" db="EMBL/GenBank/DDBJ databases">
        <title>Draft genome of the parsitic nematode Ancylostoma duodenale.</title>
        <authorList>
            <person name="Mitreva M."/>
        </authorList>
    </citation>
    <scope>NUCLEOTIDE SEQUENCE [LARGE SCALE GENOMIC DNA]</scope>
    <source>
        <strain evidence="6 7">Zhejiang</strain>
    </source>
</reference>
<evidence type="ECO:0008006" key="8">
    <source>
        <dbReference type="Google" id="ProtNLM"/>
    </source>
</evidence>
<evidence type="ECO:0000256" key="1">
    <source>
        <dbReference type="ARBA" id="ARBA00004141"/>
    </source>
</evidence>
<keyword evidence="7" id="KW-1185">Reference proteome</keyword>
<evidence type="ECO:0000313" key="7">
    <source>
        <dbReference type="Proteomes" id="UP000054047"/>
    </source>
</evidence>
<dbReference type="GO" id="GO:0016020">
    <property type="term" value="C:membrane"/>
    <property type="evidence" value="ECO:0007669"/>
    <property type="project" value="UniProtKB-SubCell"/>
</dbReference>
<dbReference type="Proteomes" id="UP000054047">
    <property type="component" value="Unassembled WGS sequence"/>
</dbReference>
<organism evidence="6 7">
    <name type="scientific">Ancylostoma duodenale</name>
    <dbReference type="NCBI Taxonomy" id="51022"/>
    <lineage>
        <taxon>Eukaryota</taxon>
        <taxon>Metazoa</taxon>
        <taxon>Ecdysozoa</taxon>
        <taxon>Nematoda</taxon>
        <taxon>Chromadorea</taxon>
        <taxon>Rhabditida</taxon>
        <taxon>Rhabditina</taxon>
        <taxon>Rhabditomorpha</taxon>
        <taxon>Strongyloidea</taxon>
        <taxon>Ancylostomatidae</taxon>
        <taxon>Ancylostomatinae</taxon>
        <taxon>Ancylostoma</taxon>
    </lineage>
</organism>
<feature type="transmembrane region" description="Helical" evidence="5">
    <location>
        <begin position="134"/>
        <end position="165"/>
    </location>
</feature>
<name>A0A0C2FUW4_9BILA</name>
<evidence type="ECO:0000313" key="6">
    <source>
        <dbReference type="EMBL" id="KIH50469.1"/>
    </source>
</evidence>
<keyword evidence="4 5" id="KW-0472">Membrane</keyword>
<dbReference type="PANTHER" id="PTHR21706:SF15">
    <property type="entry name" value="TRANSMEMBRANE PROTEIN 65"/>
    <property type="match status" value="1"/>
</dbReference>
<dbReference type="PANTHER" id="PTHR21706">
    <property type="entry name" value="TRANSMEMBRANE PROTEIN 65"/>
    <property type="match status" value="1"/>
</dbReference>
<accession>A0A0C2FUW4</accession>
<keyword evidence="3 5" id="KW-1133">Transmembrane helix</keyword>
<dbReference type="Pfam" id="PF10507">
    <property type="entry name" value="TMEM65"/>
    <property type="match status" value="1"/>
</dbReference>
<evidence type="ECO:0000256" key="5">
    <source>
        <dbReference type="SAM" id="Phobius"/>
    </source>
</evidence>
<gene>
    <name evidence="6" type="ORF">ANCDUO_19451</name>
</gene>
<keyword evidence="2 5" id="KW-0812">Transmembrane</keyword>
<evidence type="ECO:0000256" key="4">
    <source>
        <dbReference type="ARBA" id="ARBA00023136"/>
    </source>
</evidence>
<dbReference type="AlphaFoldDB" id="A0A0C2FUW4"/>